<dbReference type="NCBIfam" id="TIGR01764">
    <property type="entry name" value="excise"/>
    <property type="match status" value="1"/>
</dbReference>
<dbReference type="InterPro" id="IPR010093">
    <property type="entry name" value="SinI_DNA-bd"/>
</dbReference>
<dbReference type="SUPFAM" id="SSF46955">
    <property type="entry name" value="Putative DNA-binding domain"/>
    <property type="match status" value="1"/>
</dbReference>
<dbReference type="KEGG" id="sap:Sulac_0377"/>
<dbReference type="EMBL" id="CP003179">
    <property type="protein sequence ID" value="AEW03945.1"/>
    <property type="molecule type" value="Genomic_DNA"/>
</dbReference>
<protein>
    <recommendedName>
        <fullName evidence="1">Helix-turn-helix domain-containing protein</fullName>
    </recommendedName>
</protein>
<evidence type="ECO:0000313" key="3">
    <source>
        <dbReference type="Proteomes" id="UP000005439"/>
    </source>
</evidence>
<feature type="domain" description="Helix-turn-helix" evidence="1">
    <location>
        <begin position="9"/>
        <end position="43"/>
    </location>
</feature>
<dbReference type="GO" id="GO:0003677">
    <property type="term" value="F:DNA binding"/>
    <property type="evidence" value="ECO:0007669"/>
    <property type="project" value="InterPro"/>
</dbReference>
<proteinExistence type="predicted"/>
<organism evidence="2 3">
    <name type="scientific">Sulfobacillus acidophilus (strain ATCC 700253 / DSM 10332 / NAL)</name>
    <dbReference type="NCBI Taxonomy" id="679936"/>
    <lineage>
        <taxon>Bacteria</taxon>
        <taxon>Bacillati</taxon>
        <taxon>Bacillota</taxon>
        <taxon>Clostridia</taxon>
        <taxon>Eubacteriales</taxon>
        <taxon>Clostridiales Family XVII. Incertae Sedis</taxon>
        <taxon>Sulfobacillus</taxon>
    </lineage>
</organism>
<sequence length="64" mass="7167">MSDLELLPPREAARRLGVSVERVRHMCTTGELPAARVGSRWRVVWPLALRNIMEKGGVNDADAR</sequence>
<evidence type="ECO:0000313" key="2">
    <source>
        <dbReference type="EMBL" id="AEW03945.1"/>
    </source>
</evidence>
<reference evidence="3" key="1">
    <citation type="submission" date="2011-12" db="EMBL/GenBank/DDBJ databases">
        <title>The complete genome of chromosome of Sulfobacillus acidophilus DSM 10332.</title>
        <authorList>
            <person name="Lucas S."/>
            <person name="Han J."/>
            <person name="Lapidus A."/>
            <person name="Bruce D."/>
            <person name="Goodwin L."/>
            <person name="Pitluck S."/>
            <person name="Peters L."/>
            <person name="Kyrpides N."/>
            <person name="Mavromatis K."/>
            <person name="Ivanova N."/>
            <person name="Mikhailova N."/>
            <person name="Chertkov O."/>
            <person name="Saunders E."/>
            <person name="Detter J.C."/>
            <person name="Tapia R."/>
            <person name="Han C."/>
            <person name="Land M."/>
            <person name="Hauser L."/>
            <person name="Markowitz V."/>
            <person name="Cheng J.-F."/>
            <person name="Hugenholtz P."/>
            <person name="Woyke T."/>
            <person name="Wu D."/>
            <person name="Pukall R."/>
            <person name="Gehrich-Schroeter G."/>
            <person name="Schneider S."/>
            <person name="Klenk H.-P."/>
            <person name="Eisen J.A."/>
        </authorList>
    </citation>
    <scope>NUCLEOTIDE SEQUENCE [LARGE SCALE GENOMIC DNA]</scope>
    <source>
        <strain evidence="3">ATCC 700253 / DSM 10332 / NAL</strain>
    </source>
</reference>
<dbReference type="InterPro" id="IPR009061">
    <property type="entry name" value="DNA-bd_dom_put_sf"/>
</dbReference>
<accession>G8TY38</accession>
<dbReference type="InterPro" id="IPR041657">
    <property type="entry name" value="HTH_17"/>
</dbReference>
<name>G8TY38_SULAD</name>
<dbReference type="Proteomes" id="UP000005439">
    <property type="component" value="Chromosome"/>
</dbReference>
<dbReference type="Pfam" id="PF12728">
    <property type="entry name" value="HTH_17"/>
    <property type="match status" value="1"/>
</dbReference>
<dbReference type="STRING" id="679936.Sulac_0377"/>
<dbReference type="HOGENOM" id="CLU_2866122_0_0_9"/>
<keyword evidence="3" id="KW-1185">Reference proteome</keyword>
<dbReference type="AlphaFoldDB" id="G8TY38"/>
<gene>
    <name evidence="2" type="ordered locus">Sulac_0377</name>
</gene>
<reference evidence="2 3" key="2">
    <citation type="journal article" date="2012" name="Stand. Genomic Sci.">
        <title>Complete genome sequence of the moderately thermophilic mineral-sulfide-oxidizing firmicute Sulfobacillus acidophilus type strain (NAL(T)).</title>
        <authorList>
            <person name="Anderson I."/>
            <person name="Chertkov O."/>
            <person name="Chen A."/>
            <person name="Saunders E."/>
            <person name="Lapidus A."/>
            <person name="Nolan M."/>
            <person name="Lucas S."/>
            <person name="Hammon N."/>
            <person name="Deshpande S."/>
            <person name="Cheng J.F."/>
            <person name="Han C."/>
            <person name="Tapia R."/>
            <person name="Goodwin L.A."/>
            <person name="Pitluck S."/>
            <person name="Liolios K."/>
            <person name="Pagani I."/>
            <person name="Ivanova N."/>
            <person name="Mikhailova N."/>
            <person name="Pati A."/>
            <person name="Palaniappan K."/>
            <person name="Land M."/>
            <person name="Pan C."/>
            <person name="Rohde M."/>
            <person name="Pukall R."/>
            <person name="Goker M."/>
            <person name="Detter J.C."/>
            <person name="Woyke T."/>
            <person name="Bristow J."/>
            <person name="Eisen J.A."/>
            <person name="Markowitz V."/>
            <person name="Hugenholtz P."/>
            <person name="Kyrpides N.C."/>
            <person name="Klenk H.P."/>
            <person name="Mavromatis K."/>
        </authorList>
    </citation>
    <scope>NUCLEOTIDE SEQUENCE [LARGE SCALE GENOMIC DNA]</scope>
    <source>
        <strain evidence="3">ATCC 700253 / DSM 10332 / NAL</strain>
    </source>
</reference>
<evidence type="ECO:0000259" key="1">
    <source>
        <dbReference type="Pfam" id="PF12728"/>
    </source>
</evidence>
<dbReference type="PATRIC" id="fig|679936.5.peg.380"/>